<evidence type="ECO:0000256" key="2">
    <source>
        <dbReference type="ARBA" id="ARBA00022679"/>
    </source>
</evidence>
<reference evidence="11 12" key="3">
    <citation type="journal article" date="2012" name="J. Bacteriol.">
        <title>Genome Sequence of Paenibacillus terrae HPL-003, a Xylanase-Producing Bacterium Isolated from Soil Found in Forest Residue.</title>
        <authorList>
            <person name="Shin S.H."/>
            <person name="Kim S."/>
            <person name="Kim J.Y."/>
            <person name="Song H.Y."/>
            <person name="Cho S.J."/>
            <person name="Kim D.R."/>
            <person name="Lee K.I."/>
            <person name="Lim H.K."/>
            <person name="Park N.J."/>
            <person name="Hwang I.T."/>
            <person name="Yang K.S."/>
        </authorList>
    </citation>
    <scope>NUCLEOTIDE SEQUENCE [LARGE SCALE GENOMIC DNA]</scope>
    <source>
        <strain evidence="11 12">HPL-003</strain>
    </source>
</reference>
<dbReference type="GO" id="GO:0046872">
    <property type="term" value="F:metal ion binding"/>
    <property type="evidence" value="ECO:0007669"/>
    <property type="project" value="UniProtKB-KW"/>
</dbReference>
<feature type="binding site" evidence="8">
    <location>
        <position position="95"/>
    </location>
    <ligand>
        <name>Mg(2+)</name>
        <dbReference type="ChEBI" id="CHEBI:18420"/>
    </ligand>
</feature>
<evidence type="ECO:0000256" key="9">
    <source>
        <dbReference type="SAM" id="MobiDB-lite"/>
    </source>
</evidence>
<dbReference type="InterPro" id="IPR013482">
    <property type="entry name" value="Molybde_CF_guanTrfase"/>
</dbReference>
<keyword evidence="4 8" id="KW-0547">Nucleotide-binding</keyword>
<evidence type="ECO:0000313" key="11">
    <source>
        <dbReference type="EMBL" id="AET57758.1"/>
    </source>
</evidence>
<evidence type="ECO:0000259" key="10">
    <source>
        <dbReference type="Pfam" id="PF12804"/>
    </source>
</evidence>
<dbReference type="GO" id="GO:0005525">
    <property type="term" value="F:GTP binding"/>
    <property type="evidence" value="ECO:0007669"/>
    <property type="project" value="UniProtKB-UniRule"/>
</dbReference>
<dbReference type="HAMAP" id="MF_00316">
    <property type="entry name" value="MobA"/>
    <property type="match status" value="1"/>
</dbReference>
<dbReference type="AlphaFoldDB" id="G7VWT9"/>
<keyword evidence="1 8" id="KW-0963">Cytoplasm</keyword>
<feature type="compositionally biased region" description="Polar residues" evidence="9">
    <location>
        <begin position="253"/>
        <end position="262"/>
    </location>
</feature>
<comment type="similarity">
    <text evidence="8">Belongs to the MobA family.</text>
</comment>
<proteinExistence type="inferred from homology"/>
<dbReference type="InterPro" id="IPR025877">
    <property type="entry name" value="MobA-like_NTP_Trfase"/>
</dbReference>
<evidence type="ECO:0000313" key="12">
    <source>
        <dbReference type="Proteomes" id="UP000005876"/>
    </source>
</evidence>
<evidence type="ECO:0000256" key="3">
    <source>
        <dbReference type="ARBA" id="ARBA00022723"/>
    </source>
</evidence>
<dbReference type="Pfam" id="PF12804">
    <property type="entry name" value="NTP_transf_3"/>
    <property type="match status" value="1"/>
</dbReference>
<keyword evidence="3 8" id="KW-0479">Metal-binding</keyword>
<feature type="region of interest" description="Disordered" evidence="9">
    <location>
        <begin position="239"/>
        <end position="262"/>
    </location>
</feature>
<dbReference type="KEGG" id="pta:HPL003_04955"/>
<name>G7VWT9_PAETH</name>
<feature type="binding site" evidence="8">
    <location>
        <position position="21"/>
    </location>
    <ligand>
        <name>GTP</name>
        <dbReference type="ChEBI" id="CHEBI:37565"/>
    </ligand>
</feature>
<keyword evidence="6 8" id="KW-0342">GTP-binding</keyword>
<evidence type="ECO:0000256" key="8">
    <source>
        <dbReference type="HAMAP-Rule" id="MF_00316"/>
    </source>
</evidence>
<protein>
    <recommendedName>
        <fullName evidence="8">Probable molybdenum cofactor guanylyltransferase</fullName>
        <shortName evidence="8">MoCo guanylyltransferase</shortName>
        <ecNumber evidence="8">2.7.7.77</ecNumber>
    </recommendedName>
    <alternativeName>
        <fullName evidence="8">GTP:molybdopterin guanylyltransferase</fullName>
    </alternativeName>
    <alternativeName>
        <fullName evidence="8">Mo-MPT guanylyltransferase</fullName>
    </alternativeName>
    <alternativeName>
        <fullName evidence="8">Molybdopterin guanylyltransferase</fullName>
    </alternativeName>
    <alternativeName>
        <fullName evidence="8">Molybdopterin-guanine dinucleotide synthase</fullName>
        <shortName evidence="8">MGD synthase</shortName>
    </alternativeName>
</protein>
<dbReference type="CDD" id="cd02503">
    <property type="entry name" value="MobA"/>
    <property type="match status" value="1"/>
</dbReference>
<gene>
    <name evidence="8" type="primary">mobA</name>
    <name evidence="11" type="ordered locus">HPL003_04955</name>
</gene>
<dbReference type="InterPro" id="IPR029044">
    <property type="entry name" value="Nucleotide-diphossugar_trans"/>
</dbReference>
<reference key="2">
    <citation type="submission" date="2011-11" db="EMBL/GenBank/DDBJ databases">
        <authorList>
            <person name="Shin S.H."/>
            <person name="Kim S."/>
            <person name="Kim J.Y."/>
        </authorList>
    </citation>
    <scope>NUCLEOTIDE SEQUENCE</scope>
    <source>
        <strain>HPL-003</strain>
    </source>
</reference>
<comment type="cofactor">
    <cofactor evidence="8">
        <name>Mg(2+)</name>
        <dbReference type="ChEBI" id="CHEBI:18420"/>
    </cofactor>
</comment>
<feature type="domain" description="MobA-like NTP transferase" evidence="10">
    <location>
        <begin position="6"/>
        <end position="186"/>
    </location>
</feature>
<keyword evidence="7 8" id="KW-0501">Molybdenum cofactor biosynthesis</keyword>
<evidence type="ECO:0000256" key="6">
    <source>
        <dbReference type="ARBA" id="ARBA00023134"/>
    </source>
</evidence>
<dbReference type="PANTHER" id="PTHR19136">
    <property type="entry name" value="MOLYBDENUM COFACTOR GUANYLYLTRANSFERASE"/>
    <property type="match status" value="1"/>
</dbReference>
<evidence type="ECO:0000256" key="4">
    <source>
        <dbReference type="ARBA" id="ARBA00022741"/>
    </source>
</evidence>
<reference evidence="12" key="1">
    <citation type="submission" date="2011-11" db="EMBL/GenBank/DDBJ databases">
        <title>Complete sequence of Paenibacillus terrae HPL-003.</title>
        <authorList>
            <person name="Shin S.H."/>
            <person name="Kim S."/>
            <person name="Kim J.Y."/>
        </authorList>
    </citation>
    <scope>NUCLEOTIDE SEQUENCE [LARGE SCALE GENOMIC DNA]</scope>
    <source>
        <strain evidence="12">HPL-003</strain>
    </source>
</reference>
<dbReference type="GO" id="GO:0006777">
    <property type="term" value="P:Mo-molybdopterin cofactor biosynthetic process"/>
    <property type="evidence" value="ECO:0007669"/>
    <property type="project" value="UniProtKB-KW"/>
</dbReference>
<dbReference type="PANTHER" id="PTHR19136:SF81">
    <property type="entry name" value="MOLYBDENUM COFACTOR GUANYLYLTRANSFERASE"/>
    <property type="match status" value="1"/>
</dbReference>
<dbReference type="GO" id="GO:0061603">
    <property type="term" value="F:molybdenum cofactor guanylyltransferase activity"/>
    <property type="evidence" value="ECO:0007669"/>
    <property type="project" value="UniProtKB-EC"/>
</dbReference>
<comment type="subcellular location">
    <subcellularLocation>
        <location evidence="8">Cytoplasm</location>
    </subcellularLocation>
</comment>
<sequence length="262" mass="28861">MVEVTGIIVAGGRSSRMGQDKAMLQLGGVTVLERISAVLGQVAQRVIVVARDTQQYRRFGLETTTDLYPGLGPLSGIHAGLSASNTEWGIVVACDMPFVQPEVLRALIAHTTDWAAVQKTTSDQRKQEAEGEQALMGGNGLLNRPTESALQAVITSVDGRIHPLLGMYHRSVLPYAEQCLCNGRLRLIDWLDLLNVRYATVDDWPGASLEMWQQAVFNMNNPQDYQLTVNQLEHIQDVPDVQKTEENPERGSHQGQEGSSER</sequence>
<feature type="binding site" evidence="8">
    <location>
        <position position="95"/>
    </location>
    <ligand>
        <name>GTP</name>
        <dbReference type="ChEBI" id="CHEBI:37565"/>
    </ligand>
</feature>
<organism evidence="11 12">
    <name type="scientific">Paenibacillus terrae (strain HPL-003)</name>
    <dbReference type="NCBI Taxonomy" id="985665"/>
    <lineage>
        <taxon>Bacteria</taxon>
        <taxon>Bacillati</taxon>
        <taxon>Bacillota</taxon>
        <taxon>Bacilli</taxon>
        <taxon>Bacillales</taxon>
        <taxon>Paenibacillaceae</taxon>
        <taxon>Paenibacillus</taxon>
    </lineage>
</organism>
<dbReference type="HOGENOM" id="CLU_055597_2_1_9"/>
<evidence type="ECO:0000256" key="5">
    <source>
        <dbReference type="ARBA" id="ARBA00022842"/>
    </source>
</evidence>
<dbReference type="Proteomes" id="UP000005876">
    <property type="component" value="Chromosome"/>
</dbReference>
<dbReference type="Gene3D" id="3.90.550.10">
    <property type="entry name" value="Spore Coat Polysaccharide Biosynthesis Protein SpsA, Chain A"/>
    <property type="match status" value="1"/>
</dbReference>
<dbReference type="STRING" id="985665.HPL003_04955"/>
<dbReference type="EC" id="2.7.7.77" evidence="8"/>
<dbReference type="GO" id="GO:0005737">
    <property type="term" value="C:cytoplasm"/>
    <property type="evidence" value="ECO:0007669"/>
    <property type="project" value="UniProtKB-SubCell"/>
</dbReference>
<comment type="domain">
    <text evidence="8">The N-terminal domain determines nucleotide recognition and specific binding, while the C-terminal domain determines the specific binding to the target protein.</text>
</comment>
<feature type="compositionally biased region" description="Basic and acidic residues" evidence="9">
    <location>
        <begin position="239"/>
        <end position="252"/>
    </location>
</feature>
<keyword evidence="5 8" id="KW-0460">Magnesium</keyword>
<dbReference type="EMBL" id="CP003107">
    <property type="protein sequence ID" value="AET57758.1"/>
    <property type="molecule type" value="Genomic_DNA"/>
</dbReference>
<comment type="caution">
    <text evidence="8">Lacks conserved residue(s) required for the propagation of feature annotation.</text>
</comment>
<evidence type="ECO:0000256" key="1">
    <source>
        <dbReference type="ARBA" id="ARBA00022490"/>
    </source>
</evidence>
<dbReference type="eggNOG" id="COG0746">
    <property type="taxonomic scope" value="Bacteria"/>
</dbReference>
<keyword evidence="2 8" id="KW-0808">Transferase</keyword>
<feature type="binding site" evidence="8">
    <location>
        <begin position="9"/>
        <end position="11"/>
    </location>
    <ligand>
        <name>GTP</name>
        <dbReference type="ChEBI" id="CHEBI:37565"/>
    </ligand>
</feature>
<accession>G7VWT9</accession>
<comment type="function">
    <text evidence="8">Transfers a GMP moiety from GTP to Mo-molybdopterin (Mo-MPT) cofactor (Moco or molybdenum cofactor) to form Mo-molybdopterin guanine dinucleotide (Mo-MGD) cofactor.</text>
</comment>
<feature type="binding site" evidence="8">
    <location>
        <position position="66"/>
    </location>
    <ligand>
        <name>GTP</name>
        <dbReference type="ChEBI" id="CHEBI:37565"/>
    </ligand>
</feature>
<evidence type="ECO:0000256" key="7">
    <source>
        <dbReference type="ARBA" id="ARBA00023150"/>
    </source>
</evidence>
<dbReference type="SUPFAM" id="SSF53448">
    <property type="entry name" value="Nucleotide-diphospho-sugar transferases"/>
    <property type="match status" value="1"/>
</dbReference>
<comment type="catalytic activity">
    <reaction evidence="8">
        <text>Mo-molybdopterin + GTP + H(+) = Mo-molybdopterin guanine dinucleotide + diphosphate</text>
        <dbReference type="Rhea" id="RHEA:34243"/>
        <dbReference type="ChEBI" id="CHEBI:15378"/>
        <dbReference type="ChEBI" id="CHEBI:33019"/>
        <dbReference type="ChEBI" id="CHEBI:37565"/>
        <dbReference type="ChEBI" id="CHEBI:71302"/>
        <dbReference type="ChEBI" id="CHEBI:71310"/>
        <dbReference type="EC" id="2.7.7.77"/>
    </reaction>
</comment>
<dbReference type="RefSeq" id="WP_014278509.1">
    <property type="nucleotide sequence ID" value="NC_016641.1"/>
</dbReference>